<comment type="caution">
    <text evidence="2">The sequence shown here is derived from an EMBL/GenBank/DDBJ whole genome shotgun (WGS) entry which is preliminary data.</text>
</comment>
<sequence length="74" mass="8494">MIQFSPFAIFYLTFLWYVYSKPTRNGLGKDVNGMNDQQSEEMVKNLKRIADALERLSPPPQPVESTQVDDNKGQ</sequence>
<proteinExistence type="predicted"/>
<dbReference type="Proteomes" id="UP000769780">
    <property type="component" value="Unassembled WGS sequence"/>
</dbReference>
<keyword evidence="3" id="KW-1185">Reference proteome</keyword>
<evidence type="ECO:0000256" key="1">
    <source>
        <dbReference type="SAM" id="MobiDB-lite"/>
    </source>
</evidence>
<accession>A0ABS7KAR0</accession>
<feature type="region of interest" description="Disordered" evidence="1">
    <location>
        <begin position="54"/>
        <end position="74"/>
    </location>
</feature>
<name>A0ABS7KAR0_9BACI</name>
<dbReference type="RefSeq" id="WP_221875567.1">
    <property type="nucleotide sequence ID" value="NZ_JACWFH010000035.1"/>
</dbReference>
<evidence type="ECO:0000313" key="3">
    <source>
        <dbReference type="Proteomes" id="UP000769780"/>
    </source>
</evidence>
<reference evidence="2 3" key="1">
    <citation type="submission" date="2020-07" db="EMBL/GenBank/DDBJ databases">
        <title>Fungal Genomes of the International Space Station.</title>
        <authorList>
            <person name="Seuylemezian A."/>
            <person name="Singh N.K."/>
            <person name="Wood J."/>
            <person name="Venkateswaran K."/>
        </authorList>
    </citation>
    <scope>NUCLEOTIDE SEQUENCE [LARGE SCALE GENOMIC DNA]</scope>
    <source>
        <strain evidence="2 3">PL-B2</strain>
    </source>
</reference>
<organism evidence="2 3">
    <name type="scientific">Mesobacillus maritimus</name>
    <dbReference type="NCBI Taxonomy" id="1643336"/>
    <lineage>
        <taxon>Bacteria</taxon>
        <taxon>Bacillati</taxon>
        <taxon>Bacillota</taxon>
        <taxon>Bacilli</taxon>
        <taxon>Bacillales</taxon>
        <taxon>Bacillaceae</taxon>
        <taxon>Mesobacillus</taxon>
    </lineage>
</organism>
<evidence type="ECO:0000313" key="2">
    <source>
        <dbReference type="EMBL" id="MBY0099358.1"/>
    </source>
</evidence>
<gene>
    <name evidence="2" type="ORF">H0185_21560</name>
</gene>
<dbReference type="EMBL" id="JACWFH010000035">
    <property type="protein sequence ID" value="MBY0099358.1"/>
    <property type="molecule type" value="Genomic_DNA"/>
</dbReference>
<protein>
    <submittedName>
        <fullName evidence="2">Uncharacterized protein</fullName>
    </submittedName>
</protein>